<dbReference type="InterPro" id="IPR012334">
    <property type="entry name" value="Pectin_lyas_fold"/>
</dbReference>
<dbReference type="InterPro" id="IPR048482">
    <property type="entry name" value="GH141_ins"/>
</dbReference>
<dbReference type="InterPro" id="IPR006626">
    <property type="entry name" value="PbH1"/>
</dbReference>
<evidence type="ECO:0000313" key="4">
    <source>
        <dbReference type="EMBL" id="GAA4627096.1"/>
    </source>
</evidence>
<reference evidence="5" key="1">
    <citation type="journal article" date="2019" name="Int. J. Syst. Evol. Microbiol.">
        <title>The Global Catalogue of Microorganisms (GCM) 10K type strain sequencing project: providing services to taxonomists for standard genome sequencing and annotation.</title>
        <authorList>
            <consortium name="The Broad Institute Genomics Platform"/>
            <consortium name="The Broad Institute Genome Sequencing Center for Infectious Disease"/>
            <person name="Wu L."/>
            <person name="Ma J."/>
        </authorList>
    </citation>
    <scope>NUCLEOTIDE SEQUENCE [LARGE SCALE GENOMIC DNA]</scope>
    <source>
        <strain evidence="5">JCM 17939</strain>
    </source>
</reference>
<sequence length="875" mass="91848">MPRFFRLRSPGSRAFAAESARSRAPGVLLLTAGLTALVTAGALSAGVPAAQAASQDVYVSPAGSDHAPGTAVRPVRTLERARDLARSRRLTGDLTVHLASGVHRLTRPLQLDARDSGRDGHRIIWQGSSGTVISGGRRVTGWRPGPNGVWSAPAPGGLGNTRQLYVDGVRAQRAGGKVPVTLTATDTGYTASADTLAKWRNPGDVEFVYTAGEKLWNAERYGLGQWTEPRCPVASVSGTTVTMAQPCWDNSMKRVIFPDIPGRTVNMVGPGTLTNGSLPAYAENALELLDQPGEWYLDRTRHRVYYKPRAGQDLRRADVEVPAIEKLIDASGIHDVAFRGLRFSYATWLTPSSPEGFSEIQAGYTITGTTGYATQGLCQFVAGGTCPYASWTKEPGNISVTGERVEFSDSVFAHLGAAGLEFGTGTKDAVVRGNVFTDISGNGVEIGGVDKPQADDAGTTRGNTVEDNHLYGLPREFHGGVAIINGYSQHDTIAHNQIDDVAYSAISMGWGGWPDKISKPATPNLSHDNAVRDNLIFDYMQLLDDGGGIYTQGITGTSIADGEKVTGNVIHDQWGLGKNVYTDNGCTYETIEGNVLYNAAYANVASRHTDYRDSLGNNDPTLIKGNYWQQGDPDSDNKGLVTQANHILSDPSKAPADIVTNAGLEPKYRGILGVRVPTAPETPGRVATFAADGKVYVAWNPASDGAAPTSYTATASGGKNVTIGAADFRRTGYAVIDGLTNGTPYTVTVTARGASGVSVPSLPSAAVTPGSGTGALAAAPTSLKARASADAVALQWTPPTVTGDTPVIGYTVSVSDGRTVAVHGRDTLISQPTAKALLRVVNGLQPGTKYTFTIAAVTATGTGTPASVTATTQSN</sequence>
<accession>A0ABP8UE53</accession>
<dbReference type="InterPro" id="IPR039448">
    <property type="entry name" value="Beta_helix"/>
</dbReference>
<dbReference type="Proteomes" id="UP001501442">
    <property type="component" value="Unassembled WGS sequence"/>
</dbReference>
<dbReference type="SUPFAM" id="SSF49265">
    <property type="entry name" value="Fibronectin type III"/>
    <property type="match status" value="1"/>
</dbReference>
<dbReference type="Gene3D" id="2.60.40.10">
    <property type="entry name" value="Immunoglobulins"/>
    <property type="match status" value="2"/>
</dbReference>
<keyword evidence="2" id="KW-0119">Carbohydrate metabolism</keyword>
<dbReference type="PROSITE" id="PS50853">
    <property type="entry name" value="FN3"/>
    <property type="match status" value="2"/>
</dbReference>
<gene>
    <name evidence="4" type="ORF">GCM10023196_037940</name>
</gene>
<comment type="caution">
    <text evidence="4">The sequence shown here is derived from an EMBL/GenBank/DDBJ whole genome shotgun (WGS) entry which is preliminary data.</text>
</comment>
<evidence type="ECO:0000259" key="3">
    <source>
        <dbReference type="PROSITE" id="PS50853"/>
    </source>
</evidence>
<dbReference type="SMART" id="SM00060">
    <property type="entry name" value="FN3"/>
    <property type="match status" value="2"/>
</dbReference>
<dbReference type="SUPFAM" id="SSF51126">
    <property type="entry name" value="Pectin lyase-like"/>
    <property type="match status" value="1"/>
</dbReference>
<dbReference type="InterPro" id="IPR003961">
    <property type="entry name" value="FN3_dom"/>
</dbReference>
<proteinExistence type="predicted"/>
<dbReference type="InterPro" id="IPR011050">
    <property type="entry name" value="Pectin_lyase_fold/virulence"/>
</dbReference>
<dbReference type="CDD" id="cd00063">
    <property type="entry name" value="FN3"/>
    <property type="match status" value="2"/>
</dbReference>
<keyword evidence="5" id="KW-1185">Reference proteome</keyword>
<dbReference type="PANTHER" id="PTHR36453:SF1">
    <property type="entry name" value="RIGHT HANDED BETA HELIX DOMAIN-CONTAINING PROTEIN"/>
    <property type="match status" value="1"/>
</dbReference>
<dbReference type="Pfam" id="PF21231">
    <property type="entry name" value="GH141_M"/>
    <property type="match status" value="1"/>
</dbReference>
<evidence type="ECO:0000313" key="5">
    <source>
        <dbReference type="Proteomes" id="UP001501442"/>
    </source>
</evidence>
<dbReference type="Gene3D" id="2.160.20.10">
    <property type="entry name" value="Single-stranded right-handed beta-helix, Pectin lyase-like"/>
    <property type="match status" value="2"/>
</dbReference>
<evidence type="ECO:0000256" key="2">
    <source>
        <dbReference type="ARBA" id="ARBA00023326"/>
    </source>
</evidence>
<keyword evidence="1" id="KW-0326">Glycosidase</keyword>
<dbReference type="SMART" id="SM00710">
    <property type="entry name" value="PbH1"/>
    <property type="match status" value="6"/>
</dbReference>
<dbReference type="RefSeq" id="WP_345432195.1">
    <property type="nucleotide sequence ID" value="NZ_BAABHK010000005.1"/>
</dbReference>
<dbReference type="Pfam" id="PF00041">
    <property type="entry name" value="fn3"/>
    <property type="match status" value="1"/>
</dbReference>
<dbReference type="InterPro" id="IPR013783">
    <property type="entry name" value="Ig-like_fold"/>
</dbReference>
<dbReference type="PRINTS" id="PR00014">
    <property type="entry name" value="FNTYPEIII"/>
</dbReference>
<dbReference type="InterPro" id="IPR036116">
    <property type="entry name" value="FN3_sf"/>
</dbReference>
<dbReference type="EMBL" id="BAABHK010000005">
    <property type="protein sequence ID" value="GAA4627096.1"/>
    <property type="molecule type" value="Genomic_DNA"/>
</dbReference>
<feature type="domain" description="Fibronectin type-III" evidence="3">
    <location>
        <begin position="779"/>
        <end position="875"/>
    </location>
</feature>
<feature type="domain" description="Fibronectin type-III" evidence="3">
    <location>
        <begin position="679"/>
        <end position="771"/>
    </location>
</feature>
<keyword evidence="2" id="KW-0624">Polysaccharide degradation</keyword>
<keyword evidence="1" id="KW-0378">Hydrolase</keyword>
<evidence type="ECO:0000256" key="1">
    <source>
        <dbReference type="ARBA" id="ARBA00023295"/>
    </source>
</evidence>
<protein>
    <submittedName>
        <fullName evidence="4">Fibronectin type III domain-containing protein</fullName>
    </submittedName>
</protein>
<dbReference type="PANTHER" id="PTHR36453">
    <property type="entry name" value="SECRETED PROTEIN-RELATED"/>
    <property type="match status" value="1"/>
</dbReference>
<name>A0ABP8UE53_9ACTN</name>
<organism evidence="4 5">
    <name type="scientific">Actinoallomurus vinaceus</name>
    <dbReference type="NCBI Taxonomy" id="1080074"/>
    <lineage>
        <taxon>Bacteria</taxon>
        <taxon>Bacillati</taxon>
        <taxon>Actinomycetota</taxon>
        <taxon>Actinomycetes</taxon>
        <taxon>Streptosporangiales</taxon>
        <taxon>Thermomonosporaceae</taxon>
        <taxon>Actinoallomurus</taxon>
    </lineage>
</organism>
<dbReference type="Pfam" id="PF13229">
    <property type="entry name" value="Beta_helix"/>
    <property type="match status" value="1"/>
</dbReference>